<evidence type="ECO:0000259" key="3">
    <source>
        <dbReference type="SMART" id="SM00939"/>
    </source>
</evidence>
<dbReference type="SMART" id="SM00939">
    <property type="entry name" value="PepX_C"/>
    <property type="match status" value="1"/>
</dbReference>
<organism evidence="4 5">
    <name type="scientific">Azospirillum doebereinerae</name>
    <dbReference type="NCBI Taxonomy" id="92933"/>
    <lineage>
        <taxon>Bacteria</taxon>
        <taxon>Pseudomonadati</taxon>
        <taxon>Pseudomonadota</taxon>
        <taxon>Alphaproteobacteria</taxon>
        <taxon>Rhodospirillales</taxon>
        <taxon>Azospirillaceae</taxon>
        <taxon>Azospirillum</taxon>
    </lineage>
</organism>
<evidence type="ECO:0000256" key="1">
    <source>
        <dbReference type="ARBA" id="ARBA00022801"/>
    </source>
</evidence>
<dbReference type="PANTHER" id="PTHR43056">
    <property type="entry name" value="PEPTIDASE S9 PROLYL OLIGOPEPTIDASE"/>
    <property type="match status" value="1"/>
</dbReference>
<dbReference type="EMBL" id="RZIJ01000012">
    <property type="protein sequence ID" value="RUQ69323.1"/>
    <property type="molecule type" value="Genomic_DNA"/>
</dbReference>
<reference evidence="4 5" key="1">
    <citation type="submission" date="2018-12" db="EMBL/GenBank/DDBJ databases">
        <authorList>
            <person name="Yang Y."/>
        </authorList>
    </citation>
    <scope>NUCLEOTIDE SEQUENCE [LARGE SCALE GENOMIC DNA]</scope>
    <source>
        <strain evidence="4 5">GSF71</strain>
    </source>
</reference>
<keyword evidence="5" id="KW-1185">Reference proteome</keyword>
<dbReference type="AlphaFoldDB" id="A0A433J7B6"/>
<feature type="compositionally biased region" description="Polar residues" evidence="2">
    <location>
        <begin position="566"/>
        <end position="582"/>
    </location>
</feature>
<evidence type="ECO:0000313" key="4">
    <source>
        <dbReference type="EMBL" id="RUQ69323.1"/>
    </source>
</evidence>
<feature type="domain" description="Xaa-Pro dipeptidyl-peptidase C-terminal" evidence="3">
    <location>
        <begin position="307"/>
        <end position="539"/>
    </location>
</feature>
<dbReference type="Pfam" id="PF02129">
    <property type="entry name" value="Peptidase_S15"/>
    <property type="match status" value="1"/>
</dbReference>
<dbReference type="PANTHER" id="PTHR43056:SF10">
    <property type="entry name" value="COCE_NOND FAMILY, PUTATIVE (AFU_ORTHOLOGUE AFUA_7G00600)-RELATED"/>
    <property type="match status" value="1"/>
</dbReference>
<dbReference type="InterPro" id="IPR005674">
    <property type="entry name" value="CocE/Ser_esterase"/>
</dbReference>
<gene>
    <name evidence="4" type="ORF">EJ913_16265</name>
</gene>
<dbReference type="InterPro" id="IPR050585">
    <property type="entry name" value="Xaa-Pro_dipeptidyl-ppase/CocE"/>
</dbReference>
<dbReference type="GO" id="GO:0008239">
    <property type="term" value="F:dipeptidyl-peptidase activity"/>
    <property type="evidence" value="ECO:0007669"/>
    <property type="project" value="InterPro"/>
</dbReference>
<evidence type="ECO:0000256" key="2">
    <source>
        <dbReference type="SAM" id="MobiDB-lite"/>
    </source>
</evidence>
<keyword evidence="1 4" id="KW-0378">Hydrolase</keyword>
<dbReference type="RefSeq" id="WP_126999708.1">
    <property type="nucleotide sequence ID" value="NZ_JBNPXW010000028.1"/>
</dbReference>
<dbReference type="Pfam" id="PF08530">
    <property type="entry name" value="PepX_C"/>
    <property type="match status" value="1"/>
</dbReference>
<dbReference type="InterPro" id="IPR008979">
    <property type="entry name" value="Galactose-bd-like_sf"/>
</dbReference>
<dbReference type="InterPro" id="IPR029058">
    <property type="entry name" value="AB_hydrolase_fold"/>
</dbReference>
<dbReference type="SUPFAM" id="SSF53474">
    <property type="entry name" value="alpha/beta-Hydrolases"/>
    <property type="match status" value="1"/>
</dbReference>
<comment type="caution">
    <text evidence="4">The sequence shown here is derived from an EMBL/GenBank/DDBJ whole genome shotgun (WGS) entry which is preliminary data.</text>
</comment>
<dbReference type="Proteomes" id="UP000280346">
    <property type="component" value="Unassembled WGS sequence"/>
</dbReference>
<name>A0A433J7B6_9PROT</name>
<dbReference type="NCBIfam" id="TIGR00976">
    <property type="entry name" value="CocE_NonD"/>
    <property type="match status" value="1"/>
</dbReference>
<dbReference type="SUPFAM" id="SSF49785">
    <property type="entry name" value="Galactose-binding domain-like"/>
    <property type="match status" value="1"/>
</dbReference>
<dbReference type="Gene3D" id="3.40.50.1820">
    <property type="entry name" value="alpha/beta hydrolase"/>
    <property type="match status" value="1"/>
</dbReference>
<proteinExistence type="predicted"/>
<dbReference type="InterPro" id="IPR000383">
    <property type="entry name" value="Xaa-Pro-like_dom"/>
</dbReference>
<dbReference type="InterPro" id="IPR013736">
    <property type="entry name" value="Xaa-Pro_dipept_C"/>
</dbReference>
<protein>
    <submittedName>
        <fullName evidence="4">CocE/NonD family hydrolase</fullName>
    </submittedName>
</protein>
<evidence type="ECO:0000313" key="5">
    <source>
        <dbReference type="Proteomes" id="UP000280346"/>
    </source>
</evidence>
<dbReference type="Gene3D" id="2.60.120.260">
    <property type="entry name" value="Galactose-binding domain-like"/>
    <property type="match status" value="1"/>
</dbReference>
<dbReference type="OrthoDB" id="9806163at2"/>
<dbReference type="Gene3D" id="1.10.3020.10">
    <property type="entry name" value="alpha-amino acid ester hydrolase ( Helical cap domain)"/>
    <property type="match status" value="1"/>
</dbReference>
<feature type="region of interest" description="Disordered" evidence="2">
    <location>
        <begin position="528"/>
        <end position="582"/>
    </location>
</feature>
<sequence>MTHLAPLLIETSPLLPVRPPETVSMRTRDGVRLEADLYRPDAAGAWPVLLLRLACGRRTALTSHYAHPRWYAARGYVVVVQDMRGCGTSDGRFRPFENESEDGADAVAWAASLPGSSGAVALYGCGYAGMAQWLALAAAPKALRAVVPAFAGWDVFCDWAYEGGAFRLADAMGWALRAAAESARRVEDGTAHRILSDAARRLPLDDEIPSRPQALRDYARYTHYDDWLTMPAPGAHWDALSPRAKLTEMPADVAVMQIGGWFDPRLAGTLDAHEALAGRSRAPLRLVVGPWTAAGPQEAPSLDALQLAWFDRVLKGEGADRGEPVRLHDVEAGRWHDLPGVPAADTAFHLSSDGLATRQGGRLGLDLAEAAALDVVVHDPRGPVPAVGGHAVPDAGRFDRSVVDRRPDVAVYTTPALTEPLTLAGRVALDLWIEADAPSFDVSAVLSVLHPDGRVLPLTQGHARVEPGDPTRPLTIAMRGACATLAPGTALRLSVAGACFPAYPVNPGTGAEPGETRRVDAQPITLLIHSGPERPSRLRAPLPPGGAGASFGQEFSSDARSFDTRAGSTSPFAAATRQTSRL</sequence>
<accession>A0A433J7B6</accession>